<dbReference type="Gene3D" id="3.30.450.20">
    <property type="entry name" value="PAS domain"/>
    <property type="match status" value="1"/>
</dbReference>
<evidence type="ECO:0000313" key="3">
    <source>
        <dbReference type="Proteomes" id="UP000765845"/>
    </source>
</evidence>
<dbReference type="RefSeq" id="WP_168449215.1">
    <property type="nucleotide sequence ID" value="NZ_JAAWWK010000002.1"/>
</dbReference>
<dbReference type="Proteomes" id="UP000765845">
    <property type="component" value="Unassembled WGS sequence"/>
</dbReference>
<dbReference type="InterPro" id="IPR050706">
    <property type="entry name" value="Cyclic-di-GMP_PDE-like"/>
</dbReference>
<keyword evidence="3" id="KW-1185">Reference proteome</keyword>
<reference evidence="2 3" key="1">
    <citation type="submission" date="2020-04" db="EMBL/GenBank/DDBJ databases">
        <authorList>
            <person name="Yoon J."/>
        </authorList>
    </citation>
    <scope>NUCLEOTIDE SEQUENCE [LARGE SCALE GENOMIC DNA]</scope>
    <source>
        <strain evidence="2 3">KMU-166</strain>
    </source>
</reference>
<comment type="caution">
    <text evidence="2">The sequence shown here is derived from an EMBL/GenBank/DDBJ whole genome shotgun (WGS) entry which is preliminary data.</text>
</comment>
<dbReference type="PANTHER" id="PTHR33121">
    <property type="entry name" value="CYCLIC DI-GMP PHOSPHODIESTERASE PDEF"/>
    <property type="match status" value="1"/>
</dbReference>
<dbReference type="InterPro" id="IPR001633">
    <property type="entry name" value="EAL_dom"/>
</dbReference>
<feature type="domain" description="EAL" evidence="1">
    <location>
        <begin position="1"/>
        <end position="240"/>
    </location>
</feature>
<organism evidence="2 3">
    <name type="scientific">Spongiibacter thalassae</name>
    <dbReference type="NCBI Taxonomy" id="2721624"/>
    <lineage>
        <taxon>Bacteria</taxon>
        <taxon>Pseudomonadati</taxon>
        <taxon>Pseudomonadota</taxon>
        <taxon>Gammaproteobacteria</taxon>
        <taxon>Cellvibrionales</taxon>
        <taxon>Spongiibacteraceae</taxon>
        <taxon>Spongiibacter</taxon>
    </lineage>
</organism>
<sequence>MRFDYFPHFQPIVDVYSMSIAGYEALARTYDGSGKVMSLGAAFADPNFDREELLQIDRCVRSRALAQLAASQQDVFLSLNVLPEWMRQVTVNADVPTIAMARDYGVPGNRVLIEFVESAGDLENMRYLLSRYREKGMRIAVDDFGAGASNMDRVISLEPDIIKLDMALFKQAMQGGVSEQVVQSVGFLAQRTGSELLCEGVETEQEFFFALDCGARYIQGYFFWPAQSGFLATDAPRKRLEPLLARYAERRVAVKEAQLLDYYQVERYFNDACARVGATTVPVESLALPPRSLQRLYLCDNSGIQLSPNYEFRHGDEAGQWQEDVSNCGMNWSMRPYFHEVLASASLDQPQRVMSSPYRDMRGGALCRTLARMLPGGRILLADVNCSDEEGGSIDAIKTWPEQARP</sequence>
<name>A0ABX1GBV6_9GAMM</name>
<evidence type="ECO:0000313" key="2">
    <source>
        <dbReference type="EMBL" id="NKI16656.1"/>
    </source>
</evidence>
<dbReference type="Pfam" id="PF10388">
    <property type="entry name" value="YkuI_C"/>
    <property type="match status" value="1"/>
</dbReference>
<dbReference type="SMART" id="SM00052">
    <property type="entry name" value="EAL"/>
    <property type="match status" value="1"/>
</dbReference>
<dbReference type="InterPro" id="IPR029151">
    <property type="entry name" value="Sensor-like_sf"/>
</dbReference>
<dbReference type="PROSITE" id="PS50883">
    <property type="entry name" value="EAL"/>
    <property type="match status" value="1"/>
</dbReference>
<dbReference type="SUPFAM" id="SSF141868">
    <property type="entry name" value="EAL domain-like"/>
    <property type="match status" value="1"/>
</dbReference>
<dbReference type="Gene3D" id="3.20.20.450">
    <property type="entry name" value="EAL domain"/>
    <property type="match status" value="1"/>
</dbReference>
<protein>
    <submittedName>
        <fullName evidence="2">EAL domain-containing protein</fullName>
    </submittedName>
</protein>
<dbReference type="InterPro" id="IPR018842">
    <property type="entry name" value="YkuI_C"/>
</dbReference>
<dbReference type="Pfam" id="PF00563">
    <property type="entry name" value="EAL"/>
    <property type="match status" value="1"/>
</dbReference>
<dbReference type="SUPFAM" id="SSF103190">
    <property type="entry name" value="Sensory domain-like"/>
    <property type="match status" value="1"/>
</dbReference>
<proteinExistence type="predicted"/>
<gene>
    <name evidence="2" type="ORF">HCU74_04385</name>
</gene>
<dbReference type="CDD" id="cd01948">
    <property type="entry name" value="EAL"/>
    <property type="match status" value="1"/>
</dbReference>
<evidence type="ECO:0000259" key="1">
    <source>
        <dbReference type="PROSITE" id="PS50883"/>
    </source>
</evidence>
<dbReference type="PANTHER" id="PTHR33121:SF82">
    <property type="entry name" value="SIGNAL TRANSDUCTION PROTEIN CONTAINING A EAL DOMAIN"/>
    <property type="match status" value="1"/>
</dbReference>
<dbReference type="EMBL" id="JAAWWK010000002">
    <property type="protein sequence ID" value="NKI16656.1"/>
    <property type="molecule type" value="Genomic_DNA"/>
</dbReference>
<dbReference type="InterPro" id="IPR035919">
    <property type="entry name" value="EAL_sf"/>
</dbReference>
<accession>A0ABX1GBV6</accession>